<evidence type="ECO:0000313" key="2">
    <source>
        <dbReference type="EMBL" id="CAA9434087.1"/>
    </source>
</evidence>
<sequence length="128" mass="13581">MAGALQEARHACARAAAIDERVAVVAAAEVTSHVGLLAAVPEDVRRAFAERVLGPLLAHDARAGTGLLPTVAAFLDCDGSWTRAAARLHLHVNSVRYRIARVEELTGRDLSTLGDRVDLLLALAVRGR</sequence>
<dbReference type="InterPro" id="IPR051448">
    <property type="entry name" value="CdaR-like_regulators"/>
</dbReference>
<protein>
    <submittedName>
        <fullName evidence="2">Regulator of polyketide synthase expression</fullName>
    </submittedName>
</protein>
<accession>A0A6J4Q3Y4</accession>
<dbReference type="AlphaFoldDB" id="A0A6J4Q3Y4"/>
<dbReference type="Pfam" id="PF13556">
    <property type="entry name" value="HTH_30"/>
    <property type="match status" value="1"/>
</dbReference>
<dbReference type="PANTHER" id="PTHR33744">
    <property type="entry name" value="CARBOHYDRATE DIACID REGULATOR"/>
    <property type="match status" value="1"/>
</dbReference>
<dbReference type="InterPro" id="IPR042070">
    <property type="entry name" value="PucR_C-HTH_sf"/>
</dbReference>
<dbReference type="InterPro" id="IPR025736">
    <property type="entry name" value="PucR_C-HTH_dom"/>
</dbReference>
<proteinExistence type="predicted"/>
<evidence type="ECO:0000259" key="1">
    <source>
        <dbReference type="Pfam" id="PF13556"/>
    </source>
</evidence>
<gene>
    <name evidence="2" type="ORF">AVDCRST_MAG66-3453</name>
</gene>
<dbReference type="Gene3D" id="1.10.10.2840">
    <property type="entry name" value="PucR C-terminal helix-turn-helix domain"/>
    <property type="match status" value="1"/>
</dbReference>
<dbReference type="PANTHER" id="PTHR33744:SF17">
    <property type="entry name" value="CONSERVED PROTEIN"/>
    <property type="match status" value="1"/>
</dbReference>
<feature type="domain" description="PucR C-terminal helix-turn-helix" evidence="1">
    <location>
        <begin position="67"/>
        <end position="124"/>
    </location>
</feature>
<dbReference type="EMBL" id="CADCUS010000497">
    <property type="protein sequence ID" value="CAA9434087.1"/>
    <property type="molecule type" value="Genomic_DNA"/>
</dbReference>
<organism evidence="2">
    <name type="scientific">uncultured Pseudonocardia sp</name>
    <dbReference type="NCBI Taxonomy" id="211455"/>
    <lineage>
        <taxon>Bacteria</taxon>
        <taxon>Bacillati</taxon>
        <taxon>Actinomycetota</taxon>
        <taxon>Actinomycetes</taxon>
        <taxon>Pseudonocardiales</taxon>
        <taxon>Pseudonocardiaceae</taxon>
        <taxon>Pseudonocardia</taxon>
        <taxon>environmental samples</taxon>
    </lineage>
</organism>
<reference evidence="2" key="1">
    <citation type="submission" date="2020-02" db="EMBL/GenBank/DDBJ databases">
        <authorList>
            <person name="Meier V. D."/>
        </authorList>
    </citation>
    <scope>NUCLEOTIDE SEQUENCE</scope>
    <source>
        <strain evidence="2">AVDCRST_MAG66</strain>
    </source>
</reference>
<name>A0A6J4Q3Y4_9PSEU</name>